<proteinExistence type="predicted"/>
<comment type="caution">
    <text evidence="2">The sequence shown here is derived from an EMBL/GenBank/DDBJ whole genome shotgun (WGS) entry which is preliminary data.</text>
</comment>
<dbReference type="EMBL" id="CAKOFQ010007062">
    <property type="protein sequence ID" value="CAH1989348.1"/>
    <property type="molecule type" value="Genomic_DNA"/>
</dbReference>
<name>A0A9P0L5X0_ACAOB</name>
<reference evidence="2" key="1">
    <citation type="submission" date="2022-03" db="EMBL/GenBank/DDBJ databases">
        <authorList>
            <person name="Sayadi A."/>
        </authorList>
    </citation>
    <scope>NUCLEOTIDE SEQUENCE</scope>
</reference>
<evidence type="ECO:0000313" key="3">
    <source>
        <dbReference type="Proteomes" id="UP001152888"/>
    </source>
</evidence>
<dbReference type="AlphaFoldDB" id="A0A9P0L5X0"/>
<organism evidence="2 3">
    <name type="scientific">Acanthoscelides obtectus</name>
    <name type="common">Bean weevil</name>
    <name type="synonym">Bruchus obtectus</name>
    <dbReference type="NCBI Taxonomy" id="200917"/>
    <lineage>
        <taxon>Eukaryota</taxon>
        <taxon>Metazoa</taxon>
        <taxon>Ecdysozoa</taxon>
        <taxon>Arthropoda</taxon>
        <taxon>Hexapoda</taxon>
        <taxon>Insecta</taxon>
        <taxon>Pterygota</taxon>
        <taxon>Neoptera</taxon>
        <taxon>Endopterygota</taxon>
        <taxon>Coleoptera</taxon>
        <taxon>Polyphaga</taxon>
        <taxon>Cucujiformia</taxon>
        <taxon>Chrysomeloidea</taxon>
        <taxon>Chrysomelidae</taxon>
        <taxon>Bruchinae</taxon>
        <taxon>Bruchini</taxon>
        <taxon>Acanthoscelides</taxon>
    </lineage>
</organism>
<feature type="region of interest" description="Disordered" evidence="1">
    <location>
        <begin position="34"/>
        <end position="68"/>
    </location>
</feature>
<accession>A0A9P0L5X0</accession>
<keyword evidence="3" id="KW-1185">Reference proteome</keyword>
<gene>
    <name evidence="2" type="ORF">ACAOBT_LOCUS18980</name>
</gene>
<sequence>MSRPQTITEPLPFRLVGMTEAELYEKINAISQSSDLEYQDIPSGESDNDSASEQKDLDAGINLSEPENMLLPEIADEEIVEPEGDPEDLVPLSELQKLWKIKWTKDIIKKQPENFENAPGLQLCRNCPIKYHITSSSC</sequence>
<protein>
    <submittedName>
        <fullName evidence="2">Uncharacterized protein</fullName>
    </submittedName>
</protein>
<evidence type="ECO:0000313" key="2">
    <source>
        <dbReference type="EMBL" id="CAH1989348.1"/>
    </source>
</evidence>
<evidence type="ECO:0000256" key="1">
    <source>
        <dbReference type="SAM" id="MobiDB-lite"/>
    </source>
</evidence>
<dbReference type="Proteomes" id="UP001152888">
    <property type="component" value="Unassembled WGS sequence"/>
</dbReference>